<name>A0AAD7A8F0_9AGAR</name>
<dbReference type="Proteomes" id="UP001218218">
    <property type="component" value="Unassembled WGS sequence"/>
</dbReference>
<accession>A0AAD7A8F0</accession>
<protein>
    <submittedName>
        <fullName evidence="1">Uncharacterized protein</fullName>
    </submittedName>
</protein>
<sequence length="105" mass="12407">AKLRPAQVGAWVQRARTGVPVIPDVVRFAEQWGKWWQEINPTWRKIITPMPRKDGDWTSLDLPGPNGFLNVLICLKWWRERLEGETKEWRDAVEDVKWVLERMDG</sequence>
<dbReference type="AlphaFoldDB" id="A0AAD7A8F0"/>
<gene>
    <name evidence="1" type="ORF">DFH08DRAFT_694112</name>
</gene>
<dbReference type="EMBL" id="JARIHO010000012">
    <property type="protein sequence ID" value="KAJ7352105.1"/>
    <property type="molecule type" value="Genomic_DNA"/>
</dbReference>
<proteinExistence type="predicted"/>
<keyword evidence="2" id="KW-1185">Reference proteome</keyword>
<feature type="non-terminal residue" evidence="1">
    <location>
        <position position="1"/>
    </location>
</feature>
<evidence type="ECO:0000313" key="2">
    <source>
        <dbReference type="Proteomes" id="UP001218218"/>
    </source>
</evidence>
<organism evidence="1 2">
    <name type="scientific">Mycena albidolilacea</name>
    <dbReference type="NCBI Taxonomy" id="1033008"/>
    <lineage>
        <taxon>Eukaryota</taxon>
        <taxon>Fungi</taxon>
        <taxon>Dikarya</taxon>
        <taxon>Basidiomycota</taxon>
        <taxon>Agaricomycotina</taxon>
        <taxon>Agaricomycetes</taxon>
        <taxon>Agaricomycetidae</taxon>
        <taxon>Agaricales</taxon>
        <taxon>Marasmiineae</taxon>
        <taxon>Mycenaceae</taxon>
        <taxon>Mycena</taxon>
    </lineage>
</organism>
<comment type="caution">
    <text evidence="1">The sequence shown here is derived from an EMBL/GenBank/DDBJ whole genome shotgun (WGS) entry which is preliminary data.</text>
</comment>
<evidence type="ECO:0000313" key="1">
    <source>
        <dbReference type="EMBL" id="KAJ7352105.1"/>
    </source>
</evidence>
<reference evidence="1" key="1">
    <citation type="submission" date="2023-03" db="EMBL/GenBank/DDBJ databases">
        <title>Massive genome expansion in bonnet fungi (Mycena s.s.) driven by repeated elements and novel gene families across ecological guilds.</title>
        <authorList>
            <consortium name="Lawrence Berkeley National Laboratory"/>
            <person name="Harder C.B."/>
            <person name="Miyauchi S."/>
            <person name="Viragh M."/>
            <person name="Kuo A."/>
            <person name="Thoen E."/>
            <person name="Andreopoulos B."/>
            <person name="Lu D."/>
            <person name="Skrede I."/>
            <person name="Drula E."/>
            <person name="Henrissat B."/>
            <person name="Morin E."/>
            <person name="Kohler A."/>
            <person name="Barry K."/>
            <person name="LaButti K."/>
            <person name="Morin E."/>
            <person name="Salamov A."/>
            <person name="Lipzen A."/>
            <person name="Mereny Z."/>
            <person name="Hegedus B."/>
            <person name="Baldrian P."/>
            <person name="Stursova M."/>
            <person name="Weitz H."/>
            <person name="Taylor A."/>
            <person name="Grigoriev I.V."/>
            <person name="Nagy L.G."/>
            <person name="Martin F."/>
            <person name="Kauserud H."/>
        </authorList>
    </citation>
    <scope>NUCLEOTIDE SEQUENCE</scope>
    <source>
        <strain evidence="1">CBHHK002</strain>
    </source>
</reference>